<dbReference type="InterPro" id="IPR000843">
    <property type="entry name" value="HTH_LacI"/>
</dbReference>
<dbReference type="InterPro" id="IPR028082">
    <property type="entry name" value="Peripla_BP_I"/>
</dbReference>
<feature type="domain" description="HTH lacI-type" evidence="5">
    <location>
        <begin position="9"/>
        <end position="69"/>
    </location>
</feature>
<dbReference type="AlphaFoldDB" id="A0A7W9J5B4"/>
<dbReference type="Proteomes" id="UP000549971">
    <property type="component" value="Unassembled WGS sequence"/>
</dbReference>
<dbReference type="Pfam" id="PF13377">
    <property type="entry name" value="Peripla_BP_3"/>
    <property type="match status" value="1"/>
</dbReference>
<dbReference type="SUPFAM" id="SSF53822">
    <property type="entry name" value="Periplasmic binding protein-like I"/>
    <property type="match status" value="1"/>
</dbReference>
<feature type="compositionally biased region" description="Polar residues" evidence="4">
    <location>
        <begin position="331"/>
        <end position="341"/>
    </location>
</feature>
<feature type="region of interest" description="Disordered" evidence="4">
    <location>
        <begin position="328"/>
        <end position="351"/>
    </location>
</feature>
<dbReference type="Gene3D" id="1.10.260.40">
    <property type="entry name" value="lambda repressor-like DNA-binding domains"/>
    <property type="match status" value="1"/>
</dbReference>
<dbReference type="Pfam" id="PF00356">
    <property type="entry name" value="LacI"/>
    <property type="match status" value="1"/>
</dbReference>
<dbReference type="GO" id="GO:0000976">
    <property type="term" value="F:transcription cis-regulatory region binding"/>
    <property type="evidence" value="ECO:0007669"/>
    <property type="project" value="TreeGrafter"/>
</dbReference>
<keyword evidence="3" id="KW-0804">Transcription</keyword>
<dbReference type="InterPro" id="IPR010982">
    <property type="entry name" value="Lambda_DNA-bd_dom_sf"/>
</dbReference>
<comment type="caution">
    <text evidence="6">The sequence shown here is derived from an EMBL/GenBank/DDBJ whole genome shotgun (WGS) entry which is preliminary data.</text>
</comment>
<organism evidence="6 7">
    <name type="scientific">Kribbella italica</name>
    <dbReference type="NCBI Taxonomy" id="1540520"/>
    <lineage>
        <taxon>Bacteria</taxon>
        <taxon>Bacillati</taxon>
        <taxon>Actinomycetota</taxon>
        <taxon>Actinomycetes</taxon>
        <taxon>Propionibacteriales</taxon>
        <taxon>Kribbellaceae</taxon>
        <taxon>Kribbella</taxon>
    </lineage>
</organism>
<sequence length="351" mass="37652">MAPTGKRRTTLQQVARDAGVSIATASYVLAGRSKVDPRAKVGDDTERRVRESARRLHYRVNASAHATRTGRTGQVLLAMTTSYDPWVQTVVTAVSTELEEHDVQALVIPDGNWYRALQRMNPDAVFIDGLAEPGDQEHVEELVATGLRIIVLGDKLPGDGYDIIDSRATDGCRLSMRHLIGLGHRRIACLTVEPHSETRATRAAIYLDELKAAGLGVPEGFLRATGPTPIGGYQTAIDLLTLPEPPTAIFCASDYLALSVVKAAERLGVSIPGQLSVIGAGNIPDGTVSTPALTTVGATDEPGEIARLVRRRALGDESPPTRTVLDWSLIQRDSTGRPTTSGDHRSKGRTS</sequence>
<dbReference type="CDD" id="cd01392">
    <property type="entry name" value="HTH_LacI"/>
    <property type="match status" value="1"/>
</dbReference>
<keyword evidence="1" id="KW-0805">Transcription regulation</keyword>
<evidence type="ECO:0000256" key="2">
    <source>
        <dbReference type="ARBA" id="ARBA00023125"/>
    </source>
</evidence>
<keyword evidence="2" id="KW-0238">DNA-binding</keyword>
<dbReference type="PANTHER" id="PTHR30146:SF153">
    <property type="entry name" value="LACTOSE OPERON REPRESSOR"/>
    <property type="match status" value="1"/>
</dbReference>
<dbReference type="InterPro" id="IPR046335">
    <property type="entry name" value="LacI/GalR-like_sensor"/>
</dbReference>
<evidence type="ECO:0000256" key="1">
    <source>
        <dbReference type="ARBA" id="ARBA00023015"/>
    </source>
</evidence>
<evidence type="ECO:0000256" key="4">
    <source>
        <dbReference type="SAM" id="MobiDB-lite"/>
    </source>
</evidence>
<gene>
    <name evidence="6" type="ORF">HDA39_002408</name>
</gene>
<dbReference type="RefSeq" id="WP_184795291.1">
    <property type="nucleotide sequence ID" value="NZ_JACHMY010000001.1"/>
</dbReference>
<dbReference type="CDD" id="cd06267">
    <property type="entry name" value="PBP1_LacI_sugar_binding-like"/>
    <property type="match status" value="1"/>
</dbReference>
<keyword evidence="7" id="KW-1185">Reference proteome</keyword>
<dbReference type="SMART" id="SM00354">
    <property type="entry name" value="HTH_LACI"/>
    <property type="match status" value="1"/>
</dbReference>
<evidence type="ECO:0000256" key="3">
    <source>
        <dbReference type="ARBA" id="ARBA00023163"/>
    </source>
</evidence>
<dbReference type="SUPFAM" id="SSF47413">
    <property type="entry name" value="lambda repressor-like DNA-binding domains"/>
    <property type="match status" value="1"/>
</dbReference>
<evidence type="ECO:0000313" key="6">
    <source>
        <dbReference type="EMBL" id="MBB5835674.1"/>
    </source>
</evidence>
<dbReference type="PANTHER" id="PTHR30146">
    <property type="entry name" value="LACI-RELATED TRANSCRIPTIONAL REPRESSOR"/>
    <property type="match status" value="1"/>
</dbReference>
<dbReference type="GO" id="GO:0003700">
    <property type="term" value="F:DNA-binding transcription factor activity"/>
    <property type="evidence" value="ECO:0007669"/>
    <property type="project" value="TreeGrafter"/>
</dbReference>
<name>A0A7W9J5B4_9ACTN</name>
<evidence type="ECO:0000313" key="7">
    <source>
        <dbReference type="Proteomes" id="UP000549971"/>
    </source>
</evidence>
<dbReference type="PROSITE" id="PS50932">
    <property type="entry name" value="HTH_LACI_2"/>
    <property type="match status" value="1"/>
</dbReference>
<evidence type="ECO:0000259" key="5">
    <source>
        <dbReference type="PROSITE" id="PS50932"/>
    </source>
</evidence>
<dbReference type="EMBL" id="JACHMY010000001">
    <property type="protein sequence ID" value="MBB5835674.1"/>
    <property type="molecule type" value="Genomic_DNA"/>
</dbReference>
<reference evidence="6 7" key="1">
    <citation type="submission" date="2020-08" db="EMBL/GenBank/DDBJ databases">
        <title>Sequencing the genomes of 1000 actinobacteria strains.</title>
        <authorList>
            <person name="Klenk H.-P."/>
        </authorList>
    </citation>
    <scope>NUCLEOTIDE SEQUENCE [LARGE SCALE GENOMIC DNA]</scope>
    <source>
        <strain evidence="6 7">DSM 28967</strain>
    </source>
</reference>
<accession>A0A7W9J5B4</accession>
<proteinExistence type="predicted"/>
<dbReference type="Gene3D" id="3.40.50.2300">
    <property type="match status" value="2"/>
</dbReference>
<protein>
    <submittedName>
        <fullName evidence="6">LacI family transcriptional regulator</fullName>
    </submittedName>
</protein>